<dbReference type="InterPro" id="IPR010610">
    <property type="entry name" value="EryCIII-like_C"/>
</dbReference>
<evidence type="ECO:0000256" key="2">
    <source>
        <dbReference type="SAM" id="MobiDB-lite"/>
    </source>
</evidence>
<evidence type="ECO:0000313" key="6">
    <source>
        <dbReference type="Proteomes" id="UP000037023"/>
    </source>
</evidence>
<protein>
    <submittedName>
        <fullName evidence="5">Glycosyl transferase</fullName>
    </submittedName>
</protein>
<feature type="domain" description="Glycosyltransferase family 28 N-terminal" evidence="3">
    <location>
        <begin position="3"/>
        <end position="123"/>
    </location>
</feature>
<organism evidence="5 6">
    <name type="scientific">Streptomyces viridochromogenes</name>
    <dbReference type="NCBI Taxonomy" id="1938"/>
    <lineage>
        <taxon>Bacteria</taxon>
        <taxon>Bacillati</taxon>
        <taxon>Actinomycetota</taxon>
        <taxon>Actinomycetes</taxon>
        <taxon>Kitasatosporales</taxon>
        <taxon>Streptomycetaceae</taxon>
        <taxon>Streptomyces</taxon>
    </lineage>
</organism>
<dbReference type="RefSeq" id="WP_033202641.1">
    <property type="nucleotide sequence ID" value="NZ_LGUP01000404.1"/>
</dbReference>
<dbReference type="Gene3D" id="3.40.50.2000">
    <property type="entry name" value="Glycogen Phosphorylase B"/>
    <property type="match status" value="2"/>
</dbReference>
<dbReference type="SUPFAM" id="SSF53756">
    <property type="entry name" value="UDP-Glycosyltransferase/glycogen phosphorylase"/>
    <property type="match status" value="1"/>
</dbReference>
<dbReference type="PANTHER" id="PTHR48050:SF13">
    <property type="entry name" value="STEROL 3-BETA-GLUCOSYLTRANSFERASE UGT80A2"/>
    <property type="match status" value="1"/>
</dbReference>
<dbReference type="EMBL" id="LGUP01000404">
    <property type="protein sequence ID" value="KOG08809.1"/>
    <property type="molecule type" value="Genomic_DNA"/>
</dbReference>
<feature type="domain" description="Erythromycin biosynthesis protein CIII-like C-terminal" evidence="4">
    <location>
        <begin position="294"/>
        <end position="376"/>
    </location>
</feature>
<dbReference type="GO" id="GO:0016758">
    <property type="term" value="F:hexosyltransferase activity"/>
    <property type="evidence" value="ECO:0007669"/>
    <property type="project" value="InterPro"/>
</dbReference>
<dbReference type="GO" id="GO:0033072">
    <property type="term" value="P:vancomycin biosynthetic process"/>
    <property type="evidence" value="ECO:0007669"/>
    <property type="project" value="UniProtKB-ARBA"/>
</dbReference>
<evidence type="ECO:0000259" key="4">
    <source>
        <dbReference type="Pfam" id="PF06722"/>
    </source>
</evidence>
<dbReference type="CDD" id="cd03784">
    <property type="entry name" value="GT1_Gtf-like"/>
    <property type="match status" value="1"/>
</dbReference>
<sequence>MRVVLSTYGARGSVEPMAALAVRLRELGAEVRMCAPPDEEFAERLAELAVPVVPTGAPVRPLVTTVTPGSAAGLAERAAELMDAQFGTVAATAEGCDVLVATGPLPVVTGARSVAEKLGIRYVHAGHQPVSLPSPHRRPPGRRGQPLPEGVTDNQALWDLDARIADTMFGEMLATRRAAIGLPPVDGVRDYAFTDHPWLATDPVLSPWQPTGLRVVQTGAWHVTDERPLPADLTDFLDAGAPPVYVGFGSMPMGALEPVAHPAVEAIRAEGHRVVVSRGWADLVPVDAQDDCFVVGEVNQQALFRRSAAVVHHGSAATTTTASRAGVPQLVLPRGADQPYWAERVTRLGVGTAHDDPAPTVASLAAALRTALAPETRVRAAAVSGTIRTDGTTVAAKLLFDAAG</sequence>
<dbReference type="AlphaFoldDB" id="A0A0L8J5Q2"/>
<dbReference type="Proteomes" id="UP000037023">
    <property type="component" value="Unassembled WGS sequence"/>
</dbReference>
<dbReference type="PANTHER" id="PTHR48050">
    <property type="entry name" value="STEROL 3-BETA-GLUCOSYLTRANSFERASE"/>
    <property type="match status" value="1"/>
</dbReference>
<dbReference type="GO" id="GO:0005975">
    <property type="term" value="P:carbohydrate metabolic process"/>
    <property type="evidence" value="ECO:0007669"/>
    <property type="project" value="InterPro"/>
</dbReference>
<gene>
    <name evidence="5" type="ORF">ADK34_38145</name>
</gene>
<dbReference type="PATRIC" id="fig|1938.6.peg.8215"/>
<name>A0A0L8J5Q2_STRVR</name>
<reference evidence="5 6" key="1">
    <citation type="submission" date="2015-06" db="EMBL/GenBank/DDBJ databases">
        <authorList>
            <person name="Hoefler B.C."/>
            <person name="Straight P.D."/>
        </authorList>
    </citation>
    <scope>NUCLEOTIDE SEQUENCE [LARGE SCALE GENOMIC DNA]</scope>
    <source>
        <strain evidence="5 6">NRRL 3427</strain>
    </source>
</reference>
<evidence type="ECO:0000313" key="5">
    <source>
        <dbReference type="EMBL" id="KOG08809.1"/>
    </source>
</evidence>
<feature type="region of interest" description="Disordered" evidence="2">
    <location>
        <begin position="127"/>
        <end position="152"/>
    </location>
</feature>
<evidence type="ECO:0000256" key="1">
    <source>
        <dbReference type="ARBA" id="ARBA00022679"/>
    </source>
</evidence>
<dbReference type="GO" id="GO:0008194">
    <property type="term" value="F:UDP-glycosyltransferase activity"/>
    <property type="evidence" value="ECO:0007669"/>
    <property type="project" value="InterPro"/>
</dbReference>
<dbReference type="FunFam" id="3.40.50.2000:FF:000009">
    <property type="entry name" value="Sterol 3-beta-glucosyltransferase UGT80A2"/>
    <property type="match status" value="1"/>
</dbReference>
<dbReference type="Pfam" id="PF03033">
    <property type="entry name" value="Glyco_transf_28"/>
    <property type="match status" value="1"/>
</dbReference>
<accession>A0A0L8J5Q2</accession>
<comment type="caution">
    <text evidence="5">The sequence shown here is derived from an EMBL/GenBank/DDBJ whole genome shotgun (WGS) entry which is preliminary data.</text>
</comment>
<evidence type="ECO:0000259" key="3">
    <source>
        <dbReference type="Pfam" id="PF03033"/>
    </source>
</evidence>
<dbReference type="InterPro" id="IPR050426">
    <property type="entry name" value="Glycosyltransferase_28"/>
</dbReference>
<dbReference type="InterPro" id="IPR002213">
    <property type="entry name" value="UDP_glucos_trans"/>
</dbReference>
<proteinExistence type="predicted"/>
<keyword evidence="1 5" id="KW-0808">Transferase</keyword>
<dbReference type="Pfam" id="PF06722">
    <property type="entry name" value="EryCIII-like_C"/>
    <property type="match status" value="1"/>
</dbReference>
<dbReference type="InterPro" id="IPR004276">
    <property type="entry name" value="GlycoTrans_28_N"/>
</dbReference>